<dbReference type="InterPro" id="IPR025945">
    <property type="entry name" value="DHHW"/>
</dbReference>
<protein>
    <recommendedName>
        <fullName evidence="4">AlgX/AlgJ SGNH hydrolase-like domain-containing protein</fullName>
    </recommendedName>
</protein>
<keyword evidence="1" id="KW-0812">Transmembrane</keyword>
<dbReference type="KEGG" id="ehn:H9Q80_08050"/>
<organism evidence="2 3">
    <name type="scientific">[Eubacterium] hominis</name>
    <dbReference type="NCBI Taxonomy" id="2764325"/>
    <lineage>
        <taxon>Bacteria</taxon>
        <taxon>Bacillati</taxon>
        <taxon>Bacillota</taxon>
        <taxon>Erysipelotrichia</taxon>
        <taxon>Erysipelotrichales</taxon>
        <taxon>Erysipelotrichaceae</taxon>
        <taxon>Amedibacillus</taxon>
    </lineage>
</organism>
<dbReference type="AlphaFoldDB" id="A0A7G9GSU8"/>
<dbReference type="Proteomes" id="UP000515856">
    <property type="component" value="Chromosome"/>
</dbReference>
<dbReference type="Pfam" id="PF14286">
    <property type="entry name" value="DHHW"/>
    <property type="match status" value="1"/>
</dbReference>
<sequence>MKTMKEIIQSYGTSMVSLCFIIGVPLCYVLIPDQVNSIEENRTLQQMPKLHIADILQKQYQDDMSSYLNDQFPKRFALHKQKVSLEHALGNNEFSSVLIGKNDMLFQDIPAIEDTKIKQLSDTINSFVKQYHKINIHMLIAVNKAEIYPENLPAHITLPSQKKTLSSFYKTLNKKIKITDIEDHFLDQKKENLYYRSDHHWTTKGAYEAFQVYLKNDLKAKNTLHYEPYVIHQTFQGALANTSGYYSKKDDQVEIYVPDKNDPDVLVEYVNEKEKAASVYVESKASSSNPYEVFFGGNHALIQMTTSSDTDKRLLVIKDSYANAFLPFLTPYYHEITVIDPRYYMDDVNDLMKNRNITDVLFLYNFNTFFTDSSLVNLLQ</sequence>
<reference evidence="2 3" key="1">
    <citation type="submission" date="2020-08" db="EMBL/GenBank/DDBJ databases">
        <authorList>
            <person name="Liu C."/>
            <person name="Sun Q."/>
        </authorList>
    </citation>
    <scope>NUCLEOTIDE SEQUENCE [LARGE SCALE GENOMIC DNA]</scope>
    <source>
        <strain evidence="2 3">NSJ-61</strain>
    </source>
</reference>
<keyword evidence="3" id="KW-1185">Reference proteome</keyword>
<evidence type="ECO:0000313" key="3">
    <source>
        <dbReference type="Proteomes" id="UP000515856"/>
    </source>
</evidence>
<evidence type="ECO:0000256" key="1">
    <source>
        <dbReference type="SAM" id="Phobius"/>
    </source>
</evidence>
<evidence type="ECO:0008006" key="4">
    <source>
        <dbReference type="Google" id="ProtNLM"/>
    </source>
</evidence>
<dbReference type="RefSeq" id="WP_158552176.1">
    <property type="nucleotide sequence ID" value="NZ_CP060636.1"/>
</dbReference>
<gene>
    <name evidence="2" type="ORF">H9Q80_08050</name>
</gene>
<evidence type="ECO:0000313" key="2">
    <source>
        <dbReference type="EMBL" id="QNM13880.1"/>
    </source>
</evidence>
<name>A0A7G9GSU8_9FIRM</name>
<proteinExistence type="predicted"/>
<keyword evidence="1" id="KW-1133">Transmembrane helix</keyword>
<accession>A0A7G9GSU8</accession>
<feature type="transmembrane region" description="Helical" evidence="1">
    <location>
        <begin position="12"/>
        <end position="31"/>
    </location>
</feature>
<dbReference type="EMBL" id="CP060636">
    <property type="protein sequence ID" value="QNM13880.1"/>
    <property type="molecule type" value="Genomic_DNA"/>
</dbReference>
<keyword evidence="1" id="KW-0472">Membrane</keyword>